<feature type="region of interest" description="Disordered" evidence="1">
    <location>
        <begin position="165"/>
        <end position="199"/>
    </location>
</feature>
<dbReference type="Proteomes" id="UP000078542">
    <property type="component" value="Unassembled WGS sequence"/>
</dbReference>
<feature type="compositionally biased region" description="Polar residues" evidence="1">
    <location>
        <begin position="168"/>
        <end position="182"/>
    </location>
</feature>
<accession>A0A151I941</accession>
<evidence type="ECO:0000313" key="2">
    <source>
        <dbReference type="EMBL" id="KYM95137.1"/>
    </source>
</evidence>
<dbReference type="EMBL" id="KQ978323">
    <property type="protein sequence ID" value="KYM95137.1"/>
    <property type="molecule type" value="Genomic_DNA"/>
</dbReference>
<gene>
    <name evidence="2" type="ORF">ALC62_14248</name>
</gene>
<keyword evidence="3" id="KW-1185">Reference proteome</keyword>
<reference evidence="2 3" key="1">
    <citation type="submission" date="2016-03" db="EMBL/GenBank/DDBJ databases">
        <title>Cyphomyrmex costatus WGS genome.</title>
        <authorList>
            <person name="Nygaard S."/>
            <person name="Hu H."/>
            <person name="Boomsma J."/>
            <person name="Zhang G."/>
        </authorList>
    </citation>
    <scope>NUCLEOTIDE SEQUENCE [LARGE SCALE GENOMIC DNA]</scope>
    <source>
        <strain evidence="2">MS0001</strain>
        <tissue evidence="2">Whole body</tissue>
    </source>
</reference>
<feature type="compositionally biased region" description="Basic and acidic residues" evidence="1">
    <location>
        <begin position="187"/>
        <end position="198"/>
    </location>
</feature>
<evidence type="ECO:0000313" key="3">
    <source>
        <dbReference type="Proteomes" id="UP000078542"/>
    </source>
</evidence>
<evidence type="ECO:0000256" key="1">
    <source>
        <dbReference type="SAM" id="MobiDB-lite"/>
    </source>
</evidence>
<sequence>MIELMMANENRWHPGETFGTKPPHHVSCTAVQPLSNRSPPLARHPTIAMTAAVAAGGVPTDKIHTSGEEIISTNFVRITYDSTVRLSVCPSVHRRLTFVTWLNDRSPTRSGFRSVRVYRALDQVSNIVIAYSLGYSLYSPPAIFLWVPRAGVRCYNTSGIDGRPPTANDVTLSNAEASPSSSARRKTYTDAKSSDDSHSACCGLSVIKARQQHSRCGLPAL</sequence>
<name>A0A151I941_9HYME</name>
<organism evidence="2 3">
    <name type="scientific">Cyphomyrmex costatus</name>
    <dbReference type="NCBI Taxonomy" id="456900"/>
    <lineage>
        <taxon>Eukaryota</taxon>
        <taxon>Metazoa</taxon>
        <taxon>Ecdysozoa</taxon>
        <taxon>Arthropoda</taxon>
        <taxon>Hexapoda</taxon>
        <taxon>Insecta</taxon>
        <taxon>Pterygota</taxon>
        <taxon>Neoptera</taxon>
        <taxon>Endopterygota</taxon>
        <taxon>Hymenoptera</taxon>
        <taxon>Apocrita</taxon>
        <taxon>Aculeata</taxon>
        <taxon>Formicoidea</taxon>
        <taxon>Formicidae</taxon>
        <taxon>Myrmicinae</taxon>
        <taxon>Cyphomyrmex</taxon>
    </lineage>
</organism>
<protein>
    <submittedName>
        <fullName evidence="2">Uncharacterized protein</fullName>
    </submittedName>
</protein>
<proteinExistence type="predicted"/>
<dbReference type="AlphaFoldDB" id="A0A151I941"/>